<keyword evidence="1" id="KW-0812">Transmembrane</keyword>
<dbReference type="KEGG" id="nneo:PQG83_01500"/>
<dbReference type="Proteomes" id="UP001302494">
    <property type="component" value="Chromosome"/>
</dbReference>
<evidence type="ECO:0000313" key="3">
    <source>
        <dbReference type="EMBL" id="WNM62446.1"/>
    </source>
</evidence>
<dbReference type="Pfam" id="PF00578">
    <property type="entry name" value="AhpC-TSA"/>
    <property type="match status" value="1"/>
</dbReference>
<organism evidence="3 4">
    <name type="scientific">Candidatus Nitrospira neomarina</name>
    <dbReference type="NCBI Taxonomy" id="3020899"/>
    <lineage>
        <taxon>Bacteria</taxon>
        <taxon>Pseudomonadati</taxon>
        <taxon>Nitrospirota</taxon>
        <taxon>Nitrospiria</taxon>
        <taxon>Nitrospirales</taxon>
        <taxon>Nitrospiraceae</taxon>
        <taxon>Nitrospira</taxon>
    </lineage>
</organism>
<feature type="transmembrane region" description="Helical" evidence="1">
    <location>
        <begin position="34"/>
        <end position="54"/>
    </location>
</feature>
<sequence>MRFCISMKEENTASSGSLPGSHWGRWFGTIRGGVAGFMMVTLSLLFGALAATAAPSVPAPKFQLQAFDGHTYSKASLKGRPTLIVFWAPWCRYCQMELPILAKFYQGNKPDQLQVLTIAFSDSLAHVEEYVTSNPDTFVYPTAYDRNNVVAQAFGVNATPTFVVMDAEGNMILAHRGAGINRNPQYQEFLNSLK</sequence>
<evidence type="ECO:0000313" key="4">
    <source>
        <dbReference type="Proteomes" id="UP001302494"/>
    </source>
</evidence>
<feature type="domain" description="Thioredoxin" evidence="2">
    <location>
        <begin position="53"/>
        <end position="194"/>
    </location>
</feature>
<dbReference type="RefSeq" id="WP_312745956.1">
    <property type="nucleotide sequence ID" value="NZ_CP116968.1"/>
</dbReference>
<dbReference type="AlphaFoldDB" id="A0AA96K0V5"/>
<name>A0AA96K0V5_9BACT</name>
<dbReference type="SUPFAM" id="SSF52833">
    <property type="entry name" value="Thioredoxin-like"/>
    <property type="match status" value="1"/>
</dbReference>
<accession>A0AA96K0V5</accession>
<dbReference type="PROSITE" id="PS51352">
    <property type="entry name" value="THIOREDOXIN_2"/>
    <property type="match status" value="1"/>
</dbReference>
<proteinExistence type="predicted"/>
<dbReference type="InterPro" id="IPR050553">
    <property type="entry name" value="Thioredoxin_ResA/DsbE_sf"/>
</dbReference>
<dbReference type="GO" id="GO:0016209">
    <property type="term" value="F:antioxidant activity"/>
    <property type="evidence" value="ECO:0007669"/>
    <property type="project" value="InterPro"/>
</dbReference>
<dbReference type="InterPro" id="IPR000866">
    <property type="entry name" value="AhpC/TSA"/>
</dbReference>
<reference evidence="3 4" key="1">
    <citation type="submission" date="2023-01" db="EMBL/GenBank/DDBJ databases">
        <title>Cultivation and genomic characterization of new, ubiquitous marine nitrite-oxidizing bacteria from the Nitrospirales.</title>
        <authorList>
            <person name="Mueller A.J."/>
            <person name="Daebeler A."/>
            <person name="Herbold C.W."/>
            <person name="Kirkegaard R.H."/>
            <person name="Daims H."/>
        </authorList>
    </citation>
    <scope>NUCLEOTIDE SEQUENCE [LARGE SCALE GENOMIC DNA]</scope>
    <source>
        <strain evidence="3 4">DK</strain>
    </source>
</reference>
<dbReference type="GO" id="GO:0016491">
    <property type="term" value="F:oxidoreductase activity"/>
    <property type="evidence" value="ECO:0007669"/>
    <property type="project" value="InterPro"/>
</dbReference>
<dbReference type="InterPro" id="IPR013766">
    <property type="entry name" value="Thioredoxin_domain"/>
</dbReference>
<keyword evidence="1" id="KW-1133">Transmembrane helix</keyword>
<keyword evidence="4" id="KW-1185">Reference proteome</keyword>
<keyword evidence="1" id="KW-0472">Membrane</keyword>
<dbReference type="Gene3D" id="3.40.30.10">
    <property type="entry name" value="Glutaredoxin"/>
    <property type="match status" value="1"/>
</dbReference>
<dbReference type="InterPro" id="IPR036249">
    <property type="entry name" value="Thioredoxin-like_sf"/>
</dbReference>
<protein>
    <submittedName>
        <fullName evidence="3">TlpA disulfide reductase family protein</fullName>
    </submittedName>
</protein>
<evidence type="ECO:0000259" key="2">
    <source>
        <dbReference type="PROSITE" id="PS51352"/>
    </source>
</evidence>
<dbReference type="EMBL" id="CP116968">
    <property type="protein sequence ID" value="WNM62446.1"/>
    <property type="molecule type" value="Genomic_DNA"/>
</dbReference>
<dbReference type="CDD" id="cd02966">
    <property type="entry name" value="TlpA_like_family"/>
    <property type="match status" value="1"/>
</dbReference>
<dbReference type="PANTHER" id="PTHR42852:SF17">
    <property type="entry name" value="THIOREDOXIN-LIKE PROTEIN HI_1115"/>
    <property type="match status" value="1"/>
</dbReference>
<dbReference type="PANTHER" id="PTHR42852">
    <property type="entry name" value="THIOL:DISULFIDE INTERCHANGE PROTEIN DSBE"/>
    <property type="match status" value="1"/>
</dbReference>
<gene>
    <name evidence="3" type="ORF">PQG83_01500</name>
</gene>
<evidence type="ECO:0000256" key="1">
    <source>
        <dbReference type="SAM" id="Phobius"/>
    </source>
</evidence>